<protein>
    <submittedName>
        <fullName evidence="1">Uncharacterized protein</fullName>
    </submittedName>
</protein>
<dbReference type="OrthoDB" id="2052149at2"/>
<reference evidence="1 2" key="1">
    <citation type="submission" date="2014-11" db="EMBL/GenBank/DDBJ databases">
        <title>Draft Genome Sequences of Paenibacillus polymyxa NRRL B-30509 and Paenibacillus terrae NRRL B-30644, Strains from a Poultry Environment that Produce Tridecaptin A and Paenicidins.</title>
        <authorList>
            <person name="van Belkum M.J."/>
            <person name="Lohans C.T."/>
            <person name="Vederas J.C."/>
        </authorList>
    </citation>
    <scope>NUCLEOTIDE SEQUENCE [LARGE SCALE GENOMIC DNA]</scope>
    <source>
        <strain evidence="1 2">NRRL B-30644</strain>
    </source>
</reference>
<dbReference type="Proteomes" id="UP000032534">
    <property type="component" value="Unassembled WGS sequence"/>
</dbReference>
<gene>
    <name evidence="1" type="ORF">QD47_24550</name>
</gene>
<organism evidence="1 2">
    <name type="scientific">Paenibacillus terrae</name>
    <dbReference type="NCBI Taxonomy" id="159743"/>
    <lineage>
        <taxon>Bacteria</taxon>
        <taxon>Bacillati</taxon>
        <taxon>Bacillota</taxon>
        <taxon>Bacilli</taxon>
        <taxon>Bacillales</taxon>
        <taxon>Paenibacillaceae</taxon>
        <taxon>Paenibacillus</taxon>
    </lineage>
</organism>
<sequence length="234" mass="27131">MSTLTIMEQKTFVSYKTVEESNLLELLQQWFVMPSDTSETYVYGVMNDQVAIGRYYNQQLWMGHAQSWDVKELKSIEDVKQLRELRIFNVDQELRALRVGQQFRLRLLQDNHSHASASDDQHDQVNLSDQAELSGDFEQSGPQTWSSLDEKHKLWGSADVSKSKLNDIQEHKWTPLVAARGTRLYFPGELKQGAQKAVQIRNYIDFNPVANGLGTYTPIYRFIDERFVDFVDCD</sequence>
<dbReference type="PATRIC" id="fig|159743.3.peg.5433"/>
<proteinExistence type="predicted"/>
<comment type="caution">
    <text evidence="1">The sequence shown here is derived from an EMBL/GenBank/DDBJ whole genome shotgun (WGS) entry which is preliminary data.</text>
</comment>
<name>A0A0D7WVQ9_9BACL</name>
<dbReference type="RefSeq" id="WP_044648579.1">
    <property type="nucleotide sequence ID" value="NZ_JTHP01000068.1"/>
</dbReference>
<keyword evidence="2" id="KW-1185">Reference proteome</keyword>
<evidence type="ECO:0000313" key="1">
    <source>
        <dbReference type="EMBL" id="KJD43084.1"/>
    </source>
</evidence>
<dbReference type="NCBIfam" id="TIGR03984">
    <property type="entry name" value="CRISPR-associated protein Csx19"/>
    <property type="match status" value="1"/>
</dbReference>
<dbReference type="InterPro" id="IPR023815">
    <property type="entry name" value="CRISPR-assoc_Csx19"/>
</dbReference>
<accession>A0A0D7WVQ9</accession>
<evidence type="ECO:0000313" key="2">
    <source>
        <dbReference type="Proteomes" id="UP000032534"/>
    </source>
</evidence>
<dbReference type="EMBL" id="JTHP01000068">
    <property type="protein sequence ID" value="KJD43084.1"/>
    <property type="molecule type" value="Genomic_DNA"/>
</dbReference>
<dbReference type="AlphaFoldDB" id="A0A0D7WVQ9"/>